<comment type="catalytic activity">
    <reaction evidence="1 6">
        <text>Thiol-dependent hydrolysis of ester, thioester, amide, peptide and isopeptide bonds formed by the C-terminal Gly of ubiquitin (a 76-residue protein attached to proteins as an intracellular targeting signal).</text>
        <dbReference type="EC" id="3.4.19.12"/>
    </reaction>
</comment>
<comment type="caution">
    <text evidence="10">The sequence shown here is derived from an EMBL/GenBank/DDBJ whole genome shotgun (WGS) entry which is preliminary data.</text>
</comment>
<evidence type="ECO:0000313" key="11">
    <source>
        <dbReference type="Proteomes" id="UP000813461"/>
    </source>
</evidence>
<dbReference type="Gene3D" id="3.10.20.90">
    <property type="entry name" value="Phosphatidylinositol 3-kinase Catalytic Subunit, Chain A, domain 1"/>
    <property type="match status" value="1"/>
</dbReference>
<feature type="compositionally biased region" description="Basic and acidic residues" evidence="7">
    <location>
        <begin position="518"/>
        <end position="529"/>
    </location>
</feature>
<feature type="region of interest" description="Disordered" evidence="7">
    <location>
        <begin position="400"/>
        <end position="448"/>
    </location>
</feature>
<dbReference type="PROSITE" id="PS50053">
    <property type="entry name" value="UBIQUITIN_2"/>
    <property type="match status" value="1"/>
</dbReference>
<organism evidence="10 11">
    <name type="scientific">Paraphoma chrysanthemicola</name>
    <dbReference type="NCBI Taxonomy" id="798071"/>
    <lineage>
        <taxon>Eukaryota</taxon>
        <taxon>Fungi</taxon>
        <taxon>Dikarya</taxon>
        <taxon>Ascomycota</taxon>
        <taxon>Pezizomycotina</taxon>
        <taxon>Dothideomycetes</taxon>
        <taxon>Pleosporomycetidae</taxon>
        <taxon>Pleosporales</taxon>
        <taxon>Pleosporineae</taxon>
        <taxon>Phaeosphaeriaceae</taxon>
        <taxon>Paraphoma</taxon>
    </lineage>
</organism>
<keyword evidence="3 6" id="KW-0833">Ubl conjugation pathway</keyword>
<feature type="compositionally biased region" description="Basic and acidic residues" evidence="7">
    <location>
        <begin position="424"/>
        <end position="442"/>
    </location>
</feature>
<dbReference type="PANTHER" id="PTHR43982:SF1">
    <property type="entry name" value="UBIQUITIN CARBOXYL-TERMINAL HYDROLASE 14"/>
    <property type="match status" value="1"/>
</dbReference>
<evidence type="ECO:0000256" key="3">
    <source>
        <dbReference type="ARBA" id="ARBA00022786"/>
    </source>
</evidence>
<keyword evidence="11" id="KW-1185">Reference proteome</keyword>
<dbReference type="InterPro" id="IPR038765">
    <property type="entry name" value="Papain-like_cys_pep_sf"/>
</dbReference>
<dbReference type="SMART" id="SM00213">
    <property type="entry name" value="UBQ"/>
    <property type="match status" value="1"/>
</dbReference>
<proteinExistence type="inferred from homology"/>
<evidence type="ECO:0000256" key="5">
    <source>
        <dbReference type="ARBA" id="ARBA00022807"/>
    </source>
</evidence>
<dbReference type="EC" id="3.4.19.12" evidence="6"/>
<dbReference type="InterPro" id="IPR018200">
    <property type="entry name" value="USP_CS"/>
</dbReference>
<feature type="domain" description="Ubiquitin-like" evidence="8">
    <location>
        <begin position="4"/>
        <end position="78"/>
    </location>
</feature>
<dbReference type="Pfam" id="PF00240">
    <property type="entry name" value="ubiquitin"/>
    <property type="match status" value="1"/>
</dbReference>
<gene>
    <name evidence="10" type="ORF">FB567DRAFT_289672</name>
</gene>
<evidence type="ECO:0000256" key="4">
    <source>
        <dbReference type="ARBA" id="ARBA00022801"/>
    </source>
</evidence>
<dbReference type="SUPFAM" id="SSF54001">
    <property type="entry name" value="Cysteine proteinases"/>
    <property type="match status" value="1"/>
</dbReference>
<dbReference type="GO" id="GO:0061136">
    <property type="term" value="P:regulation of proteasomal protein catabolic process"/>
    <property type="evidence" value="ECO:0007669"/>
    <property type="project" value="TreeGrafter"/>
</dbReference>
<dbReference type="AlphaFoldDB" id="A0A8K0RDK8"/>
<dbReference type="GO" id="GO:0004843">
    <property type="term" value="F:cysteine-type deubiquitinase activity"/>
    <property type="evidence" value="ECO:0007669"/>
    <property type="project" value="UniProtKB-UniRule"/>
</dbReference>
<dbReference type="CDD" id="cd02657">
    <property type="entry name" value="Peptidase_C19A"/>
    <property type="match status" value="1"/>
</dbReference>
<dbReference type="GO" id="GO:0070628">
    <property type="term" value="F:proteasome binding"/>
    <property type="evidence" value="ECO:0007669"/>
    <property type="project" value="TreeGrafter"/>
</dbReference>
<dbReference type="EMBL" id="JAGMVJ010000005">
    <property type="protein sequence ID" value="KAH7090383.1"/>
    <property type="molecule type" value="Genomic_DNA"/>
</dbReference>
<keyword evidence="2 6" id="KW-0645">Protease</keyword>
<dbReference type="InterPro" id="IPR029071">
    <property type="entry name" value="Ubiquitin-like_domsf"/>
</dbReference>
<comment type="similarity">
    <text evidence="6">Belongs to the peptidase C19 family.</text>
</comment>
<dbReference type="Proteomes" id="UP000813461">
    <property type="component" value="Unassembled WGS sequence"/>
</dbReference>
<dbReference type="OrthoDB" id="333239at2759"/>
<dbReference type="Pfam" id="PF00443">
    <property type="entry name" value="UCH"/>
    <property type="match status" value="1"/>
</dbReference>
<dbReference type="SUPFAM" id="SSF54236">
    <property type="entry name" value="Ubiquitin-like"/>
    <property type="match status" value="1"/>
</dbReference>
<dbReference type="InterPro" id="IPR028889">
    <property type="entry name" value="USP"/>
</dbReference>
<keyword evidence="5 6" id="KW-0788">Thiol protease</keyword>
<dbReference type="InterPro" id="IPR000626">
    <property type="entry name" value="Ubiquitin-like_dom"/>
</dbReference>
<dbReference type="GO" id="GO:0043161">
    <property type="term" value="P:proteasome-mediated ubiquitin-dependent protein catabolic process"/>
    <property type="evidence" value="ECO:0007669"/>
    <property type="project" value="InterPro"/>
</dbReference>
<evidence type="ECO:0000256" key="7">
    <source>
        <dbReference type="SAM" id="MobiDB-lite"/>
    </source>
</evidence>
<dbReference type="Gene3D" id="3.90.70.10">
    <property type="entry name" value="Cysteine proteinases"/>
    <property type="match status" value="1"/>
</dbReference>
<name>A0A8K0RDK8_9PLEO</name>
<keyword evidence="4 6" id="KW-0378">Hydrolase</keyword>
<evidence type="ECO:0000256" key="6">
    <source>
        <dbReference type="RuleBase" id="RU366025"/>
    </source>
</evidence>
<protein>
    <recommendedName>
        <fullName evidence="6">Ubiquitin carboxyl-terminal hydrolase</fullName>
        <ecNumber evidence="6">3.4.19.12</ecNumber>
    </recommendedName>
</protein>
<dbReference type="InterPro" id="IPR001394">
    <property type="entry name" value="Peptidase_C19_UCH"/>
</dbReference>
<dbReference type="InterPro" id="IPR044635">
    <property type="entry name" value="UBP14-like"/>
</dbReference>
<evidence type="ECO:0000256" key="2">
    <source>
        <dbReference type="ARBA" id="ARBA00022670"/>
    </source>
</evidence>
<evidence type="ECO:0000259" key="9">
    <source>
        <dbReference type="PROSITE" id="PS50235"/>
    </source>
</evidence>
<dbReference type="PROSITE" id="PS00973">
    <property type="entry name" value="USP_2"/>
    <property type="match status" value="1"/>
</dbReference>
<evidence type="ECO:0000256" key="1">
    <source>
        <dbReference type="ARBA" id="ARBA00000707"/>
    </source>
</evidence>
<evidence type="ECO:0000313" key="10">
    <source>
        <dbReference type="EMBL" id="KAH7090383.1"/>
    </source>
</evidence>
<dbReference type="PROSITE" id="PS50235">
    <property type="entry name" value="USP_3"/>
    <property type="match status" value="1"/>
</dbReference>
<dbReference type="GO" id="GO:0016579">
    <property type="term" value="P:protein deubiquitination"/>
    <property type="evidence" value="ECO:0007669"/>
    <property type="project" value="InterPro"/>
</dbReference>
<sequence length="584" mass="64795">MASIPVIVKHQGKKHEVEVDPTSNGETFKYQLFSITGVEPERQKIIVKGGQLKDDADMSKLGLKPKQVLMMMGTPSGDAPVIEKPKEAIKFLEDMDEAEAAQLEGATPAGLQNLGNTCYMNSTLQTLRSIPELQEELLRYSAGSSGSGSSSSAQALSQLGLGGLGASTDLTGSLRDLFKQMSETQQGFPPLMFLNALRTAFPQFAQKSKDGHGYAQQDAEEAWSQIVSQLRNKLKIKDEGSGSAAGKAEQSWIDKYMSGRFESVMECDEPAAKEGGEEPVHSEDLFLKLNCHINVETNHLRDGLAAGLKEQIEKRSEVLGRNAVYTKTSRIARLPKHLAVHFVRFDWRKDTNKKAKIMRKVTFPDELDALEFCTDELRKQLVPVRDRIRDLRKEELDVERARKRQKRMKAGEENDAGPNASKEPLQKKKEAAEKKEKEKQPEDTEMAEIEYKTDAQIEAERAASILAAKKEIIALVDPKIAADDGSNQTGLYELRGVITHQGASADSGHYTSFVKKQGPKDPKTGKRKEEDGKWWWFNDEKVSEVDAERIQTLAGGGQSHSALILLYRAVPLPVIDEDVKMADS</sequence>
<evidence type="ECO:0000259" key="8">
    <source>
        <dbReference type="PROSITE" id="PS50053"/>
    </source>
</evidence>
<dbReference type="PROSITE" id="PS00972">
    <property type="entry name" value="USP_1"/>
    <property type="match status" value="1"/>
</dbReference>
<feature type="domain" description="USP" evidence="9">
    <location>
        <begin position="109"/>
        <end position="570"/>
    </location>
</feature>
<dbReference type="PANTHER" id="PTHR43982">
    <property type="entry name" value="UBIQUITIN CARBOXYL-TERMINAL HYDROLASE"/>
    <property type="match status" value="1"/>
</dbReference>
<accession>A0A8K0RDK8</accession>
<feature type="region of interest" description="Disordered" evidence="7">
    <location>
        <begin position="508"/>
        <end position="529"/>
    </location>
</feature>
<reference evidence="10" key="1">
    <citation type="journal article" date="2021" name="Nat. Commun.">
        <title>Genetic determinants of endophytism in the Arabidopsis root mycobiome.</title>
        <authorList>
            <person name="Mesny F."/>
            <person name="Miyauchi S."/>
            <person name="Thiergart T."/>
            <person name="Pickel B."/>
            <person name="Atanasova L."/>
            <person name="Karlsson M."/>
            <person name="Huettel B."/>
            <person name="Barry K.W."/>
            <person name="Haridas S."/>
            <person name="Chen C."/>
            <person name="Bauer D."/>
            <person name="Andreopoulos W."/>
            <person name="Pangilinan J."/>
            <person name="LaButti K."/>
            <person name="Riley R."/>
            <person name="Lipzen A."/>
            <person name="Clum A."/>
            <person name="Drula E."/>
            <person name="Henrissat B."/>
            <person name="Kohler A."/>
            <person name="Grigoriev I.V."/>
            <person name="Martin F.M."/>
            <person name="Hacquard S."/>
        </authorList>
    </citation>
    <scope>NUCLEOTIDE SEQUENCE</scope>
    <source>
        <strain evidence="10">MPI-SDFR-AT-0120</strain>
    </source>
</reference>
<dbReference type="CDD" id="cd16104">
    <property type="entry name" value="Ubl_USP14_like"/>
    <property type="match status" value="1"/>
</dbReference>